<evidence type="ECO:0000313" key="2">
    <source>
        <dbReference type="Proteomes" id="UP000036932"/>
    </source>
</evidence>
<evidence type="ECO:0000313" key="1">
    <source>
        <dbReference type="EMBL" id="KOR88941.1"/>
    </source>
</evidence>
<sequence length="235" mass="27404">MKTWIFTGICDKSDMLLYMCKILATGHKRVLLVDGAVDAKYKHCISVMHPQLPVKEFSGFDVATGFDNYQALVEYLEAMEEKTYDYIVMDVEKSDFLNKHEWDTADAHVWVSGFEVTGLRKSMALLDDLRAARTDDPLPPFYRVYVQVIDDLTDEAYIEGYMEDSRIQWLGPPVKMPWDELFFALKIKNEHAGRLSIKSLSRQYKRSLSELIRMLTEMEQRHIRRALRQAGRRHA</sequence>
<dbReference type="SUPFAM" id="SSF52540">
    <property type="entry name" value="P-loop containing nucleoside triphosphate hydrolases"/>
    <property type="match status" value="1"/>
</dbReference>
<dbReference type="PATRIC" id="fig|1705565.3.peg.3320"/>
<dbReference type="OrthoDB" id="2610621at2"/>
<name>A0A0M1P387_9BACL</name>
<protein>
    <submittedName>
        <fullName evidence="1">Uncharacterized protein</fullName>
    </submittedName>
</protein>
<dbReference type="RefSeq" id="WP_054401922.1">
    <property type="nucleotide sequence ID" value="NZ_LIUT01000001.1"/>
</dbReference>
<dbReference type="EMBL" id="LIUT01000001">
    <property type="protein sequence ID" value="KOR88941.1"/>
    <property type="molecule type" value="Genomic_DNA"/>
</dbReference>
<reference evidence="2" key="1">
    <citation type="submission" date="2015-08" db="EMBL/GenBank/DDBJ databases">
        <title>Genome sequencing project for genomic taxonomy and phylogenomics of Bacillus-like bacteria.</title>
        <authorList>
            <person name="Liu B."/>
            <person name="Wang J."/>
            <person name="Zhu Y."/>
            <person name="Liu G."/>
            <person name="Chen Q."/>
            <person name="Chen Z."/>
            <person name="Lan J."/>
            <person name="Che J."/>
            <person name="Ge C."/>
            <person name="Shi H."/>
            <person name="Pan Z."/>
            <person name="Liu X."/>
        </authorList>
    </citation>
    <scope>NUCLEOTIDE SEQUENCE [LARGE SCALE GENOMIC DNA]</scope>
    <source>
        <strain evidence="2">FJAT-22460</strain>
    </source>
</reference>
<accession>A0A0M1P387</accession>
<gene>
    <name evidence="1" type="ORF">AM231_07025</name>
</gene>
<comment type="caution">
    <text evidence="1">The sequence shown here is derived from an EMBL/GenBank/DDBJ whole genome shotgun (WGS) entry which is preliminary data.</text>
</comment>
<dbReference type="Proteomes" id="UP000036932">
    <property type="component" value="Unassembled WGS sequence"/>
</dbReference>
<keyword evidence="2" id="KW-1185">Reference proteome</keyword>
<dbReference type="InterPro" id="IPR027417">
    <property type="entry name" value="P-loop_NTPase"/>
</dbReference>
<organism evidence="1 2">
    <name type="scientific">Paenibacillus solani</name>
    <dbReference type="NCBI Taxonomy" id="1705565"/>
    <lineage>
        <taxon>Bacteria</taxon>
        <taxon>Bacillati</taxon>
        <taxon>Bacillota</taxon>
        <taxon>Bacilli</taxon>
        <taxon>Bacillales</taxon>
        <taxon>Paenibacillaceae</taxon>
        <taxon>Paenibacillus</taxon>
    </lineage>
</organism>
<dbReference type="AlphaFoldDB" id="A0A0M1P387"/>
<proteinExistence type="predicted"/>